<proteinExistence type="predicted"/>
<feature type="region of interest" description="Disordered" evidence="1">
    <location>
        <begin position="1004"/>
        <end position="1027"/>
    </location>
</feature>
<evidence type="ECO:0000313" key="3">
    <source>
        <dbReference type="Proteomes" id="UP001283361"/>
    </source>
</evidence>
<feature type="compositionally biased region" description="Polar residues" evidence="1">
    <location>
        <begin position="1237"/>
        <end position="1250"/>
    </location>
</feature>
<feature type="compositionally biased region" description="Polar residues" evidence="1">
    <location>
        <begin position="815"/>
        <end position="826"/>
    </location>
</feature>
<feature type="compositionally biased region" description="Acidic residues" evidence="1">
    <location>
        <begin position="1013"/>
        <end position="1027"/>
    </location>
</feature>
<feature type="region of interest" description="Disordered" evidence="1">
    <location>
        <begin position="342"/>
        <end position="386"/>
    </location>
</feature>
<feature type="region of interest" description="Disordered" evidence="1">
    <location>
        <begin position="588"/>
        <end position="635"/>
    </location>
</feature>
<dbReference type="Proteomes" id="UP001283361">
    <property type="component" value="Unassembled WGS sequence"/>
</dbReference>
<feature type="compositionally biased region" description="Polar residues" evidence="1">
    <location>
        <begin position="605"/>
        <end position="630"/>
    </location>
</feature>
<feature type="compositionally biased region" description="Basic and acidic residues" evidence="1">
    <location>
        <begin position="54"/>
        <end position="64"/>
    </location>
</feature>
<feature type="compositionally biased region" description="Basic and acidic residues" evidence="1">
    <location>
        <begin position="1269"/>
        <end position="1293"/>
    </location>
</feature>
<keyword evidence="3" id="KW-1185">Reference proteome</keyword>
<reference evidence="2" key="1">
    <citation type="journal article" date="2023" name="G3 (Bethesda)">
        <title>A reference genome for the long-term kleptoplast-retaining sea slug Elysia crispata morphotype clarki.</title>
        <authorList>
            <person name="Eastman K.E."/>
            <person name="Pendleton A.L."/>
            <person name="Shaikh M.A."/>
            <person name="Suttiyut T."/>
            <person name="Ogas R."/>
            <person name="Tomko P."/>
            <person name="Gavelis G."/>
            <person name="Widhalm J.R."/>
            <person name="Wisecaver J.H."/>
        </authorList>
    </citation>
    <scope>NUCLEOTIDE SEQUENCE</scope>
    <source>
        <strain evidence="2">ECLA1</strain>
    </source>
</reference>
<feature type="compositionally biased region" description="Polar residues" evidence="1">
    <location>
        <begin position="1118"/>
        <end position="1131"/>
    </location>
</feature>
<gene>
    <name evidence="2" type="ORF">RRG08_008219</name>
</gene>
<feature type="compositionally biased region" description="Polar residues" evidence="1">
    <location>
        <begin position="12"/>
        <end position="24"/>
    </location>
</feature>
<feature type="compositionally biased region" description="Polar residues" evidence="1">
    <location>
        <begin position="1217"/>
        <end position="1227"/>
    </location>
</feature>
<feature type="region of interest" description="Disordered" evidence="1">
    <location>
        <begin position="1113"/>
        <end position="1137"/>
    </location>
</feature>
<evidence type="ECO:0000313" key="2">
    <source>
        <dbReference type="EMBL" id="KAK3739610.1"/>
    </source>
</evidence>
<evidence type="ECO:0000256" key="1">
    <source>
        <dbReference type="SAM" id="MobiDB-lite"/>
    </source>
</evidence>
<comment type="caution">
    <text evidence="2">The sequence shown here is derived from an EMBL/GenBank/DDBJ whole genome shotgun (WGS) entry which is preliminary data.</text>
</comment>
<dbReference type="EMBL" id="JAWDGP010006510">
    <property type="protein sequence ID" value="KAK3739610.1"/>
    <property type="molecule type" value="Genomic_DNA"/>
</dbReference>
<name>A0AAE1CVT6_9GAST</name>
<protein>
    <submittedName>
        <fullName evidence="2">Uncharacterized protein</fullName>
    </submittedName>
</protein>
<feature type="compositionally biased region" description="Basic and acidic residues" evidence="1">
    <location>
        <begin position="1"/>
        <end position="10"/>
    </location>
</feature>
<feature type="region of interest" description="Disordered" evidence="1">
    <location>
        <begin position="815"/>
        <end position="843"/>
    </location>
</feature>
<feature type="compositionally biased region" description="Polar residues" evidence="1">
    <location>
        <begin position="91"/>
        <end position="111"/>
    </location>
</feature>
<sequence length="1293" mass="141738">MISYSSERKVKNSNVSSQRFSHLNPNVKEFVPRLCSKRPGTSDEAQTEESESENLQRKQVRPEASESQTCEDQQKQEGKSSSEEKLLDPPTFSSKHTSLEANKSDTSQGQQKGEERLNSVAKLSVKAPFLFQLPPKPLLLRQQLGDVPTKATRDIETQTESLSGLSSEKMCATCQRQRLEQQSKVGSTEGQASAVTVRTVSREHKIKYVVCQAGMIMQESPDCLSQDSQPRMRLKAKLQAMCLQFGSRVTAKSELEDATICRIAVDLLKEHPVFSQPDKRISFLRHLSAETDVQLEIAHELMAEEPLKEDRSGIDLGMNMRNFELNNQEGVFMTKSLLTTQSDASPSKNVDNLVPSSQHSTSLKPSLLATTPADGGGNSVSADGQEGDRDIAVAENRAGMNFAKHDAGIEKLLEEMTKHMNLAGGAATLPPVAGNLLGLDLQHCQEVTQVLKKQQLYLQSLLASNAGAKRPETLVPEKNPFLNQMLALSGQPSLLNIEQTLHGKEEQQSNLTVANLVKHNSLISERDKAQAHTASGSDVSNDVLSAFRSHHHSSIVDAFKNSDPIKRVPKIGSLRKLPPLDLRVAKRATNSLSQPLKQEKRTPDSSDISGTQSSRSSFDPLTPAQPSLSDHQLPGGLMSKSFGDVQFSAPTVASFLPSNTSALTSARQPNLSTLCAVSKLRKYMTPLQRKRLKMMGEPTVVAESQAQNIMPDQFVGETCKPGTKLVQQHPESQAVVLVANDPKEKSTGPLSFEHRSFVVQPSFQGDSILSSKQLTDSFPKSIHISQPTIPNHLAPSSTNMATKLSEPLPNTFPFLSSFTGNQSKAASSKPARLESSGQPTPTFPDMNKMAPIFDNESMPSALFTKTRSSLGSQEQINSSSHPTERSNIAAFSVKAADLNQDVPSLVKGLASEDHHKVPKNPSNFSEIPESGYKCNIFSGFSLYNEHVDAPEINGHFSLDREPTHPDKKVDNLTVSFTEDPHKLANGSTNGVQCFDNTAFISDQHKPSSHAMDDLDAIDDGGDDDDNICEYSSDTLDSASEAHRNKENDEMQSVLDTDTNCGSDSDMVLDVDILVKKKMEQSMMADSKGDCGLEEISLTGSRMATSNASEITRKKETKSVNPDNRWQTVSNPKKSSKKSKVAENLNVLKFRTQEKYTNLVALILDVYKQLEREEAKEVLETVFTSTNQMSGLRQGQILAEVDLVVTEWYPERVHKPTNIANGEDSSTGFPCETDSKNESATADSENGSQNQERQRSWSKEFVGSAIDGTLGEKNEQTKLSGSDERRICGRGIQD</sequence>
<organism evidence="2 3">
    <name type="scientific">Elysia crispata</name>
    <name type="common">lettuce slug</name>
    <dbReference type="NCBI Taxonomy" id="231223"/>
    <lineage>
        <taxon>Eukaryota</taxon>
        <taxon>Metazoa</taxon>
        <taxon>Spiralia</taxon>
        <taxon>Lophotrochozoa</taxon>
        <taxon>Mollusca</taxon>
        <taxon>Gastropoda</taxon>
        <taxon>Heterobranchia</taxon>
        <taxon>Euthyneura</taxon>
        <taxon>Panpulmonata</taxon>
        <taxon>Sacoglossa</taxon>
        <taxon>Placobranchoidea</taxon>
        <taxon>Plakobranchidae</taxon>
        <taxon>Elysia</taxon>
    </lineage>
</organism>
<accession>A0AAE1CVT6</accession>
<feature type="region of interest" description="Disordered" evidence="1">
    <location>
        <begin position="1"/>
        <end position="116"/>
    </location>
</feature>
<feature type="region of interest" description="Disordered" evidence="1">
    <location>
        <begin position="1215"/>
        <end position="1293"/>
    </location>
</feature>
<feature type="compositionally biased region" description="Polar residues" evidence="1">
    <location>
        <begin position="342"/>
        <end position="364"/>
    </location>
</feature>
<feature type="compositionally biased region" description="Basic and acidic residues" evidence="1">
    <location>
        <begin position="72"/>
        <end position="87"/>
    </location>
</feature>